<dbReference type="InterPro" id="IPR001593">
    <property type="entry name" value="Ribosomal_eS1"/>
</dbReference>
<feature type="region of interest" description="Disordered" evidence="5">
    <location>
        <begin position="1"/>
        <end position="22"/>
    </location>
</feature>
<protein>
    <recommendedName>
        <fullName evidence="4">Small ribosomal subunit protein eS1</fullName>
    </recommendedName>
</protein>
<feature type="compositionally biased region" description="Basic residues" evidence="5">
    <location>
        <begin position="12"/>
        <end position="21"/>
    </location>
</feature>
<feature type="modified residue" description="N-acetylalanine; partial" evidence="4">
    <location>
        <position position="2"/>
    </location>
</feature>
<comment type="similarity">
    <text evidence="4">Belongs to the eukaryotic ribosomal protein eS1 family.</text>
</comment>
<dbReference type="HAMAP" id="MF_03122">
    <property type="entry name" value="Ribosomal_eS1_euk"/>
    <property type="match status" value="1"/>
</dbReference>
<name>T0L235_9MICR</name>
<keyword evidence="4" id="KW-0007">Acetylation</keyword>
<dbReference type="Proteomes" id="UP000053780">
    <property type="component" value="Unassembled WGS sequence"/>
</dbReference>
<comment type="subunit">
    <text evidence="4">Component of the small ribosomal subunit. Mature ribosomes consist of a small (40S) and a large (60S) subunit. The 40S subunit contains about 33 different proteins and 1 molecule of RNA (18S). The 60S subunit contains about 49 different proteins and 3 molecules of RNA (25S, 5.8S and 5S).</text>
</comment>
<evidence type="ECO:0000256" key="5">
    <source>
        <dbReference type="SAM" id="MobiDB-lite"/>
    </source>
</evidence>
<evidence type="ECO:0000313" key="6">
    <source>
        <dbReference type="EMBL" id="EQB61572.1"/>
    </source>
</evidence>
<dbReference type="AlphaFoldDB" id="T0L235"/>
<keyword evidence="7" id="KW-1185">Reference proteome</keyword>
<dbReference type="GO" id="GO:0003735">
    <property type="term" value="F:structural constituent of ribosome"/>
    <property type="evidence" value="ECO:0007669"/>
    <property type="project" value="UniProtKB-UniRule"/>
</dbReference>
<dbReference type="EMBL" id="KE647121">
    <property type="protein sequence ID" value="EQB61572.1"/>
    <property type="molecule type" value="Genomic_DNA"/>
</dbReference>
<dbReference type="InterPro" id="IPR027500">
    <property type="entry name" value="Ribosomal_eS1_euk"/>
</dbReference>
<dbReference type="HOGENOM" id="CLU_062507_0_2_1"/>
<dbReference type="GO" id="GO:0006412">
    <property type="term" value="P:translation"/>
    <property type="evidence" value="ECO:0007669"/>
    <property type="project" value="UniProtKB-UniRule"/>
</dbReference>
<dbReference type="OrthoDB" id="9834376at2759"/>
<dbReference type="GO" id="GO:0022627">
    <property type="term" value="C:cytosolic small ribosomal subunit"/>
    <property type="evidence" value="ECO:0007669"/>
    <property type="project" value="UniProtKB-UniRule"/>
</dbReference>
<evidence type="ECO:0000256" key="3">
    <source>
        <dbReference type="ARBA" id="ARBA00023274"/>
    </source>
</evidence>
<dbReference type="VEuPathDB" id="MicrosporidiaDB:NAPIS_ORF00850"/>
<dbReference type="PANTHER" id="PTHR11830">
    <property type="entry name" value="40S RIBOSOMAL PROTEIN S3A"/>
    <property type="match status" value="1"/>
</dbReference>
<keyword evidence="1 4" id="KW-0963">Cytoplasm</keyword>
<evidence type="ECO:0000256" key="4">
    <source>
        <dbReference type="HAMAP-Rule" id="MF_03122"/>
    </source>
</evidence>
<dbReference type="SMART" id="SM01397">
    <property type="entry name" value="Ribosomal_S3Ae"/>
    <property type="match status" value="1"/>
</dbReference>
<evidence type="ECO:0000256" key="1">
    <source>
        <dbReference type="ARBA" id="ARBA00022490"/>
    </source>
</evidence>
<keyword evidence="2 4" id="KW-0689">Ribosomal protein</keyword>
<keyword evidence="3 4" id="KW-0687">Ribonucleoprotein</keyword>
<accession>T0L235</accession>
<evidence type="ECO:0000313" key="7">
    <source>
        <dbReference type="Proteomes" id="UP000053780"/>
    </source>
</evidence>
<proteinExistence type="inferred from homology"/>
<feature type="initiator methionine" description="Removed" evidence="4">
    <location>
        <position position="1"/>
    </location>
</feature>
<reference evidence="6 7" key="1">
    <citation type="journal article" date="2013" name="BMC Genomics">
        <title>Genome sequencing and comparative genomics of honey bee microsporidia, Nosema apis reveal novel insights into host-parasite interactions.</title>
        <authorList>
            <person name="Chen Yp."/>
            <person name="Pettis J.S."/>
            <person name="Zhao Y."/>
            <person name="Liu X."/>
            <person name="Tallon L.J."/>
            <person name="Sadzewicz L.D."/>
            <person name="Li R."/>
            <person name="Zheng H."/>
            <person name="Huang S."/>
            <person name="Zhang X."/>
            <person name="Hamilton M.C."/>
            <person name="Pernal S.F."/>
            <person name="Melathopoulos A.P."/>
            <person name="Yan X."/>
            <person name="Evans J.D."/>
        </authorList>
    </citation>
    <scope>NUCLEOTIDE SEQUENCE [LARGE SCALE GENOMIC DNA]</scope>
    <source>
        <strain evidence="6 7">BRL 01</strain>
    </source>
</reference>
<evidence type="ECO:0000256" key="2">
    <source>
        <dbReference type="ARBA" id="ARBA00022980"/>
    </source>
</evidence>
<gene>
    <name evidence="4" type="primary">RPS1</name>
    <name evidence="6" type="ORF">NAPIS_ORF00850</name>
</gene>
<organism evidence="6 7">
    <name type="scientific">Vairimorpha apis BRL 01</name>
    <dbReference type="NCBI Taxonomy" id="1037528"/>
    <lineage>
        <taxon>Eukaryota</taxon>
        <taxon>Fungi</taxon>
        <taxon>Fungi incertae sedis</taxon>
        <taxon>Microsporidia</taxon>
        <taxon>Nosematidae</taxon>
        <taxon>Vairimorpha</taxon>
    </lineage>
</organism>
<dbReference type="Pfam" id="PF01015">
    <property type="entry name" value="Ribosomal_S3Ae"/>
    <property type="match status" value="1"/>
</dbReference>
<sequence length="242" mass="27717">MAIQPPGSYAKANKKGGSRKNTKQDTFIRKEWFDLKAPSIFSNSNCGKTMVTKTSNKQNLSTLLIGRKFALNQADLTGNQEEYSRKFIFRINEVKGKDCIGVFDGMKMTTDKIKSIIRKWHTLIEAERDIVAKDGTILRVFVNAITKKSPDSTSKRAYCKTSEEKKIRKVMFDIIDEELSNQDLNKIMKKLSEETVSKGIEKNGSMIFLYKMFMLLKLKQLKEEKKSITIKMKMVANGNKLF</sequence>
<comment type="subcellular location">
    <subcellularLocation>
        <location evidence="4">Cytoplasm</location>
    </subcellularLocation>
</comment>